<evidence type="ECO:0000259" key="3">
    <source>
        <dbReference type="Pfam" id="PF00931"/>
    </source>
</evidence>
<dbReference type="PANTHER" id="PTHR36766">
    <property type="entry name" value="PLANT BROAD-SPECTRUM MILDEW RESISTANCE PROTEIN RPW8"/>
    <property type="match status" value="1"/>
</dbReference>
<evidence type="ECO:0000313" key="4">
    <source>
        <dbReference type="EMBL" id="MCD7472534.1"/>
    </source>
</evidence>
<keyword evidence="5" id="KW-1185">Reference proteome</keyword>
<dbReference type="Gene3D" id="1.10.8.430">
    <property type="entry name" value="Helical domain of apoptotic protease-activating factors"/>
    <property type="match status" value="1"/>
</dbReference>
<dbReference type="InterPro" id="IPR042197">
    <property type="entry name" value="Apaf_helical"/>
</dbReference>
<dbReference type="SUPFAM" id="SSF52540">
    <property type="entry name" value="P-loop containing nucleoside triphosphate hydrolases"/>
    <property type="match status" value="1"/>
</dbReference>
<proteinExistence type="predicted"/>
<accession>A0ABS8TNQ2</accession>
<sequence>MDVISIVGMAGLGKTSLACKVYNNCSITIHFDVRVWCTVSQTYNKRNLLLGILRQIMGDKSDNVDDPVVTCCGKHLMGRRYLVVLDDMPEPQAWDDLGLCFPCRENGSRIMVTTRNEELARYIKHHSDPYLLPFLRDEDSWELLQKKVFQGESCPSELLNVGPLVAKKCKGLPYLIIADCRNSFKKKKGTISVA</sequence>
<dbReference type="Gene3D" id="3.40.50.300">
    <property type="entry name" value="P-loop containing nucleotide triphosphate hydrolases"/>
    <property type="match status" value="1"/>
</dbReference>
<feature type="domain" description="NB-ARC" evidence="3">
    <location>
        <begin position="2"/>
        <end position="153"/>
    </location>
</feature>
<dbReference type="PANTHER" id="PTHR36766:SF44">
    <property type="entry name" value="NBS-CODING RESISTANCE GENE ANALOG"/>
    <property type="match status" value="1"/>
</dbReference>
<dbReference type="Pfam" id="PF00931">
    <property type="entry name" value="NB-ARC"/>
    <property type="match status" value="1"/>
</dbReference>
<comment type="caution">
    <text evidence="4">The sequence shown here is derived from an EMBL/GenBank/DDBJ whole genome shotgun (WGS) entry which is preliminary data.</text>
</comment>
<dbReference type="PRINTS" id="PR00364">
    <property type="entry name" value="DISEASERSIST"/>
</dbReference>
<dbReference type="Proteomes" id="UP000823775">
    <property type="component" value="Unassembled WGS sequence"/>
</dbReference>
<evidence type="ECO:0000313" key="5">
    <source>
        <dbReference type="Proteomes" id="UP000823775"/>
    </source>
</evidence>
<dbReference type="InterPro" id="IPR002182">
    <property type="entry name" value="NB-ARC"/>
</dbReference>
<reference evidence="4 5" key="1">
    <citation type="journal article" date="2021" name="BMC Genomics">
        <title>Datura genome reveals duplications of psychoactive alkaloid biosynthetic genes and high mutation rate following tissue culture.</title>
        <authorList>
            <person name="Rajewski A."/>
            <person name="Carter-House D."/>
            <person name="Stajich J."/>
            <person name="Litt A."/>
        </authorList>
    </citation>
    <scope>NUCLEOTIDE SEQUENCE [LARGE SCALE GENOMIC DNA]</scope>
    <source>
        <strain evidence="4">AR-01</strain>
    </source>
</reference>
<evidence type="ECO:0000256" key="2">
    <source>
        <dbReference type="ARBA" id="ARBA00022821"/>
    </source>
</evidence>
<keyword evidence="1" id="KW-0433">Leucine-rich repeat</keyword>
<keyword evidence="2" id="KW-0611">Plant defense</keyword>
<dbReference type="InterPro" id="IPR027417">
    <property type="entry name" value="P-loop_NTPase"/>
</dbReference>
<organism evidence="4 5">
    <name type="scientific">Datura stramonium</name>
    <name type="common">Jimsonweed</name>
    <name type="synonym">Common thornapple</name>
    <dbReference type="NCBI Taxonomy" id="4076"/>
    <lineage>
        <taxon>Eukaryota</taxon>
        <taxon>Viridiplantae</taxon>
        <taxon>Streptophyta</taxon>
        <taxon>Embryophyta</taxon>
        <taxon>Tracheophyta</taxon>
        <taxon>Spermatophyta</taxon>
        <taxon>Magnoliopsida</taxon>
        <taxon>eudicotyledons</taxon>
        <taxon>Gunneridae</taxon>
        <taxon>Pentapetalae</taxon>
        <taxon>asterids</taxon>
        <taxon>lamiids</taxon>
        <taxon>Solanales</taxon>
        <taxon>Solanaceae</taxon>
        <taxon>Solanoideae</taxon>
        <taxon>Datureae</taxon>
        <taxon>Datura</taxon>
    </lineage>
</organism>
<protein>
    <recommendedName>
        <fullName evidence="3">NB-ARC domain-containing protein</fullName>
    </recommendedName>
</protein>
<name>A0ABS8TNQ2_DATST</name>
<dbReference type="EMBL" id="JACEIK010001838">
    <property type="protein sequence ID" value="MCD7472534.1"/>
    <property type="molecule type" value="Genomic_DNA"/>
</dbReference>
<gene>
    <name evidence="4" type="ORF">HAX54_013792</name>
</gene>
<evidence type="ECO:0000256" key="1">
    <source>
        <dbReference type="ARBA" id="ARBA00022614"/>
    </source>
</evidence>